<organism evidence="3 4">
    <name type="scientific">Rhamnella rubrinervis</name>
    <dbReference type="NCBI Taxonomy" id="2594499"/>
    <lineage>
        <taxon>Eukaryota</taxon>
        <taxon>Viridiplantae</taxon>
        <taxon>Streptophyta</taxon>
        <taxon>Embryophyta</taxon>
        <taxon>Tracheophyta</taxon>
        <taxon>Spermatophyta</taxon>
        <taxon>Magnoliopsida</taxon>
        <taxon>eudicotyledons</taxon>
        <taxon>Gunneridae</taxon>
        <taxon>Pentapetalae</taxon>
        <taxon>rosids</taxon>
        <taxon>fabids</taxon>
        <taxon>Rosales</taxon>
        <taxon>Rhamnaceae</taxon>
        <taxon>rhamnoid group</taxon>
        <taxon>Rhamneae</taxon>
        <taxon>Rhamnella</taxon>
    </lineage>
</organism>
<evidence type="ECO:0000259" key="2">
    <source>
        <dbReference type="Pfam" id="PF04526"/>
    </source>
</evidence>
<dbReference type="PANTHER" id="PTHR23130">
    <property type="entry name" value="CYTOCHROME B561 AND DOMON DOMAIN-CONTAINING PROTEIN"/>
    <property type="match status" value="1"/>
</dbReference>
<keyword evidence="4" id="KW-1185">Reference proteome</keyword>
<dbReference type="Proteomes" id="UP000796880">
    <property type="component" value="Unassembled WGS sequence"/>
</dbReference>
<dbReference type="AlphaFoldDB" id="A0A8K0MEI8"/>
<feature type="domain" description="AIR12 DOMON" evidence="2">
    <location>
        <begin position="1"/>
        <end position="100"/>
    </location>
</feature>
<evidence type="ECO:0000313" key="3">
    <source>
        <dbReference type="EMBL" id="KAF3443302.1"/>
    </source>
</evidence>
<evidence type="ECO:0000256" key="1">
    <source>
        <dbReference type="SAM" id="MobiDB-lite"/>
    </source>
</evidence>
<evidence type="ECO:0000313" key="4">
    <source>
        <dbReference type="Proteomes" id="UP000796880"/>
    </source>
</evidence>
<dbReference type="InterPro" id="IPR045265">
    <property type="entry name" value="AIR12_DOMON"/>
</dbReference>
<dbReference type="Pfam" id="PF04526">
    <property type="entry name" value="DUF568"/>
    <property type="match status" value="1"/>
</dbReference>
<sequence>MVGSQAILAFQNSNGSITVYPTPITSYNPSMQPRSLSYQVSNVSAEYANGEMTIFAVVGPLDNKTTVNHVWQAGDTVSINIPQIHPTSGPNTQSTGTVDFLSG</sequence>
<name>A0A8K0MEI8_9ROSA</name>
<dbReference type="OrthoDB" id="19261at2759"/>
<feature type="compositionally biased region" description="Polar residues" evidence="1">
    <location>
        <begin position="83"/>
        <end position="97"/>
    </location>
</feature>
<reference evidence="3" key="1">
    <citation type="submission" date="2020-03" db="EMBL/GenBank/DDBJ databases">
        <title>A high-quality chromosome-level genome assembly of a woody plant with both climbing and erect habits, Rhamnella rubrinervis.</title>
        <authorList>
            <person name="Lu Z."/>
            <person name="Yang Y."/>
            <person name="Zhu X."/>
            <person name="Sun Y."/>
        </authorList>
    </citation>
    <scope>NUCLEOTIDE SEQUENCE</scope>
    <source>
        <strain evidence="3">BYM</strain>
        <tissue evidence="3">Leaf</tissue>
    </source>
</reference>
<feature type="region of interest" description="Disordered" evidence="1">
    <location>
        <begin position="83"/>
        <end position="103"/>
    </location>
</feature>
<gene>
    <name evidence="3" type="ORF">FNV43_RR12984</name>
</gene>
<dbReference type="EMBL" id="VOIH02000006">
    <property type="protein sequence ID" value="KAF3443302.1"/>
    <property type="molecule type" value="Genomic_DNA"/>
</dbReference>
<proteinExistence type="predicted"/>
<protein>
    <recommendedName>
        <fullName evidence="2">AIR12 DOMON domain-containing protein</fullName>
    </recommendedName>
</protein>
<dbReference type="PANTHER" id="PTHR23130:SF159">
    <property type="entry name" value="OS08G0335600 PROTEIN"/>
    <property type="match status" value="1"/>
</dbReference>
<accession>A0A8K0MEI8</accession>
<comment type="caution">
    <text evidence="3">The sequence shown here is derived from an EMBL/GenBank/DDBJ whole genome shotgun (WGS) entry which is preliminary data.</text>
</comment>